<dbReference type="EMBL" id="CAJJDN010000013">
    <property type="protein sequence ID" value="CAD8059469.1"/>
    <property type="molecule type" value="Genomic_DNA"/>
</dbReference>
<proteinExistence type="predicted"/>
<keyword evidence="3" id="KW-1185">Reference proteome</keyword>
<dbReference type="AlphaFoldDB" id="A0A8S1KVP7"/>
<name>A0A8S1KVP7_9CILI</name>
<evidence type="ECO:0000256" key="1">
    <source>
        <dbReference type="SAM" id="Phobius"/>
    </source>
</evidence>
<comment type="caution">
    <text evidence="2">The sequence shown here is derived from an EMBL/GenBank/DDBJ whole genome shotgun (WGS) entry which is preliminary data.</text>
</comment>
<organism evidence="2 3">
    <name type="scientific">Paramecium sonneborni</name>
    <dbReference type="NCBI Taxonomy" id="65129"/>
    <lineage>
        <taxon>Eukaryota</taxon>
        <taxon>Sar</taxon>
        <taxon>Alveolata</taxon>
        <taxon>Ciliophora</taxon>
        <taxon>Intramacronucleata</taxon>
        <taxon>Oligohymenophorea</taxon>
        <taxon>Peniculida</taxon>
        <taxon>Parameciidae</taxon>
        <taxon>Paramecium</taxon>
    </lineage>
</organism>
<sequence length="426" mass="51947">MNFIKNTPYAILVLTGIFGLGYLINDYKKCQKEIIQYEADLIKFQMIKIQKRMIKKFFFYKKRGQLIKKQILIYKLQDQHTVYAQQDDQAVVEQVQQHFYKKDLKIFSIMQLKCHHLMITFLVKIKKQYKNQQNRKEINLQQRKLFQCKIYLIIQKELTNHNFRKNLNHWLQQEIKTTMQLYIWLPMLNNFNKTFIITIISSIKIQKQKKLQKLINQYKKFGLAIQIISQLKIVDEYLKKKFKQFIRLFKKQQEWNKQIFVGLNIHQNQYPSQIICILIKSKQQIFFQLIIIQKIKQPELEQDKLKMEQNNITQQRLENLKTNRMFNLQKGLFLFLSFIIWLIKLRIKLKFQKEKDFVLLMKISKNQYQERLMQVDLFESQQLGILRLNQNEQIQIYKFPSWIKIDSSIDNNSKYDSFNLAEFKNP</sequence>
<feature type="transmembrane region" description="Helical" evidence="1">
    <location>
        <begin position="325"/>
        <end position="343"/>
    </location>
</feature>
<keyword evidence="1" id="KW-1133">Transmembrane helix</keyword>
<keyword evidence="1" id="KW-0472">Membrane</keyword>
<reference evidence="2" key="1">
    <citation type="submission" date="2021-01" db="EMBL/GenBank/DDBJ databases">
        <authorList>
            <consortium name="Genoscope - CEA"/>
            <person name="William W."/>
        </authorList>
    </citation>
    <scope>NUCLEOTIDE SEQUENCE</scope>
</reference>
<evidence type="ECO:0000313" key="3">
    <source>
        <dbReference type="Proteomes" id="UP000692954"/>
    </source>
</evidence>
<keyword evidence="1" id="KW-0812">Transmembrane</keyword>
<evidence type="ECO:0000313" key="2">
    <source>
        <dbReference type="EMBL" id="CAD8059469.1"/>
    </source>
</evidence>
<protein>
    <recommendedName>
        <fullName evidence="4">Transmembrane protein</fullName>
    </recommendedName>
</protein>
<evidence type="ECO:0008006" key="4">
    <source>
        <dbReference type="Google" id="ProtNLM"/>
    </source>
</evidence>
<accession>A0A8S1KVP7</accession>
<feature type="transmembrane region" description="Helical" evidence="1">
    <location>
        <begin position="7"/>
        <end position="24"/>
    </location>
</feature>
<gene>
    <name evidence="2" type="ORF">PSON_ATCC_30995.1.T0130288</name>
</gene>
<dbReference type="Proteomes" id="UP000692954">
    <property type="component" value="Unassembled WGS sequence"/>
</dbReference>